<dbReference type="Proteomes" id="UP000246702">
    <property type="component" value="Unassembled WGS sequence"/>
</dbReference>
<feature type="domain" description="C2H2-type" evidence="6">
    <location>
        <begin position="179"/>
        <end position="202"/>
    </location>
</feature>
<protein>
    <recommendedName>
        <fullName evidence="6">C2H2-type domain-containing protein</fullName>
    </recommendedName>
</protein>
<keyword evidence="4" id="KW-0862">Zinc</keyword>
<evidence type="ECO:0000259" key="6">
    <source>
        <dbReference type="PROSITE" id="PS50157"/>
    </source>
</evidence>
<evidence type="ECO:0000256" key="2">
    <source>
        <dbReference type="ARBA" id="ARBA00022737"/>
    </source>
</evidence>
<proteinExistence type="predicted"/>
<dbReference type="RefSeq" id="XP_025462472.1">
    <property type="nucleotide sequence ID" value="XM_025606707.1"/>
</dbReference>
<evidence type="ECO:0000256" key="4">
    <source>
        <dbReference type="ARBA" id="ARBA00022833"/>
    </source>
</evidence>
<dbReference type="STRING" id="1450535.A0A317V5Q5"/>
<dbReference type="EMBL" id="MSFK01000041">
    <property type="protein sequence ID" value="PWY69644.1"/>
    <property type="molecule type" value="Genomic_DNA"/>
</dbReference>
<organism evidence="7 8">
    <name type="scientific">Aspergillus sclerotioniger CBS 115572</name>
    <dbReference type="NCBI Taxonomy" id="1450535"/>
    <lineage>
        <taxon>Eukaryota</taxon>
        <taxon>Fungi</taxon>
        <taxon>Dikarya</taxon>
        <taxon>Ascomycota</taxon>
        <taxon>Pezizomycotina</taxon>
        <taxon>Eurotiomycetes</taxon>
        <taxon>Eurotiomycetidae</taxon>
        <taxon>Eurotiales</taxon>
        <taxon>Aspergillaceae</taxon>
        <taxon>Aspergillus</taxon>
        <taxon>Aspergillus subgen. Circumdati</taxon>
    </lineage>
</organism>
<dbReference type="SMART" id="SM00355">
    <property type="entry name" value="ZnF_C2H2"/>
    <property type="match status" value="2"/>
</dbReference>
<comment type="caution">
    <text evidence="7">The sequence shown here is derived from an EMBL/GenBank/DDBJ whole genome shotgun (WGS) entry which is preliminary data.</text>
</comment>
<dbReference type="OrthoDB" id="2687452at2759"/>
<evidence type="ECO:0000313" key="7">
    <source>
        <dbReference type="EMBL" id="PWY69644.1"/>
    </source>
</evidence>
<keyword evidence="3 5" id="KW-0863">Zinc-finger</keyword>
<keyword evidence="1" id="KW-0479">Metal-binding</keyword>
<keyword evidence="2" id="KW-0677">Repeat</keyword>
<gene>
    <name evidence="7" type="ORF">BO94DRAFT_294715</name>
</gene>
<dbReference type="InterPro" id="IPR013087">
    <property type="entry name" value="Znf_C2H2_type"/>
</dbReference>
<dbReference type="AlphaFoldDB" id="A0A317V5Q5"/>
<dbReference type="PROSITE" id="PS00028">
    <property type="entry name" value="ZINC_FINGER_C2H2_1"/>
    <property type="match status" value="1"/>
</dbReference>
<evidence type="ECO:0000256" key="1">
    <source>
        <dbReference type="ARBA" id="ARBA00022723"/>
    </source>
</evidence>
<dbReference type="Pfam" id="PF00096">
    <property type="entry name" value="zf-C2H2"/>
    <property type="match status" value="1"/>
</dbReference>
<dbReference type="InterPro" id="IPR036236">
    <property type="entry name" value="Znf_C2H2_sf"/>
</dbReference>
<dbReference type="GeneID" id="37108850"/>
<evidence type="ECO:0000313" key="8">
    <source>
        <dbReference type="Proteomes" id="UP000246702"/>
    </source>
</evidence>
<dbReference type="FunFam" id="3.30.160.60:FF:000100">
    <property type="entry name" value="Zinc finger 45-like"/>
    <property type="match status" value="1"/>
</dbReference>
<keyword evidence="8" id="KW-1185">Reference proteome</keyword>
<sequence>MSRYTNPLYPKDDRSLFTTSTAGQDMSINTTSENYLPPSVPAHHLENILSSRYPQPDLAMHYPVHTTGLGYPGNASAFNPPQQGPFLGPAEYINTTVPILESNPSNVVALHGDYTHGIPSGPGIIPSFQNRQALIVEIPREETHDLRCGWKDCPTKSPFSRWEDLSRHIKTIHVFPQFYVCPFCDKSFNRKDNLHEHMSRPHWRV</sequence>
<dbReference type="Gene3D" id="3.30.160.60">
    <property type="entry name" value="Classic Zinc Finger"/>
    <property type="match status" value="2"/>
</dbReference>
<dbReference type="SUPFAM" id="SSF57667">
    <property type="entry name" value="beta-beta-alpha zinc fingers"/>
    <property type="match status" value="1"/>
</dbReference>
<evidence type="ECO:0000256" key="5">
    <source>
        <dbReference type="PROSITE-ProRule" id="PRU00042"/>
    </source>
</evidence>
<dbReference type="GO" id="GO:0008270">
    <property type="term" value="F:zinc ion binding"/>
    <property type="evidence" value="ECO:0007669"/>
    <property type="project" value="UniProtKB-KW"/>
</dbReference>
<accession>A0A317V5Q5</accession>
<evidence type="ECO:0000256" key="3">
    <source>
        <dbReference type="ARBA" id="ARBA00022771"/>
    </source>
</evidence>
<dbReference type="PROSITE" id="PS50157">
    <property type="entry name" value="ZINC_FINGER_C2H2_2"/>
    <property type="match status" value="1"/>
</dbReference>
<name>A0A317V5Q5_9EURO</name>
<reference evidence="7 8" key="1">
    <citation type="submission" date="2016-12" db="EMBL/GenBank/DDBJ databases">
        <title>The genomes of Aspergillus section Nigri reveals drivers in fungal speciation.</title>
        <authorList>
            <consortium name="DOE Joint Genome Institute"/>
            <person name="Vesth T.C."/>
            <person name="Nybo J."/>
            <person name="Theobald S."/>
            <person name="Brandl J."/>
            <person name="Frisvad J.C."/>
            <person name="Nielsen K.F."/>
            <person name="Lyhne E.K."/>
            <person name="Kogle M.E."/>
            <person name="Kuo A."/>
            <person name="Riley R."/>
            <person name="Clum A."/>
            <person name="Nolan M."/>
            <person name="Lipzen A."/>
            <person name="Salamov A."/>
            <person name="Henrissat B."/>
            <person name="Wiebenga A."/>
            <person name="De Vries R.P."/>
            <person name="Grigoriev I.V."/>
            <person name="Mortensen U.H."/>
            <person name="Andersen M.R."/>
            <person name="Baker S.E."/>
        </authorList>
    </citation>
    <scope>NUCLEOTIDE SEQUENCE [LARGE SCALE GENOMIC DNA]</scope>
    <source>
        <strain evidence="7 8">CBS 115572</strain>
    </source>
</reference>